<dbReference type="Pfam" id="PF07730">
    <property type="entry name" value="HisKA_3"/>
    <property type="match status" value="1"/>
</dbReference>
<keyword evidence="3" id="KW-0597">Phosphoprotein</keyword>
<feature type="compositionally biased region" description="Basic and acidic residues" evidence="9">
    <location>
        <begin position="228"/>
        <end position="242"/>
    </location>
</feature>
<evidence type="ECO:0000313" key="12">
    <source>
        <dbReference type="EMBL" id="TGB12922.1"/>
    </source>
</evidence>
<feature type="region of interest" description="Disordered" evidence="9">
    <location>
        <begin position="220"/>
        <end position="295"/>
    </location>
</feature>
<dbReference type="GO" id="GO:0016020">
    <property type="term" value="C:membrane"/>
    <property type="evidence" value="ECO:0007669"/>
    <property type="project" value="InterPro"/>
</dbReference>
<organism evidence="12 13">
    <name type="scientific">Streptomyces palmae</name>
    <dbReference type="NCBI Taxonomy" id="1701085"/>
    <lineage>
        <taxon>Bacteria</taxon>
        <taxon>Bacillati</taxon>
        <taxon>Actinomycetota</taxon>
        <taxon>Actinomycetes</taxon>
        <taxon>Kitasatosporales</taxon>
        <taxon>Streptomycetaceae</taxon>
        <taxon>Streptomyces</taxon>
    </lineage>
</organism>
<evidence type="ECO:0000256" key="8">
    <source>
        <dbReference type="ARBA" id="ARBA00023012"/>
    </source>
</evidence>
<dbReference type="InterPro" id="IPR011712">
    <property type="entry name" value="Sig_transdc_His_kin_sub3_dim/P"/>
</dbReference>
<evidence type="ECO:0000256" key="6">
    <source>
        <dbReference type="ARBA" id="ARBA00022777"/>
    </source>
</evidence>
<dbReference type="AlphaFoldDB" id="A0A4Z0HB48"/>
<feature type="transmembrane region" description="Helical" evidence="10">
    <location>
        <begin position="41"/>
        <end position="68"/>
    </location>
</feature>
<dbReference type="GO" id="GO:0005524">
    <property type="term" value="F:ATP binding"/>
    <property type="evidence" value="ECO:0007669"/>
    <property type="project" value="UniProtKB-KW"/>
</dbReference>
<keyword evidence="13" id="KW-1185">Reference proteome</keyword>
<dbReference type="PANTHER" id="PTHR24421:SF10">
    <property type="entry name" value="NITRATE_NITRITE SENSOR PROTEIN NARQ"/>
    <property type="match status" value="1"/>
</dbReference>
<keyword evidence="4" id="KW-0808">Transferase</keyword>
<comment type="catalytic activity">
    <reaction evidence="1">
        <text>ATP + protein L-histidine = ADP + protein N-phospho-L-histidine.</text>
        <dbReference type="EC" id="2.7.13.3"/>
    </reaction>
</comment>
<dbReference type="Proteomes" id="UP000297948">
    <property type="component" value="Unassembled WGS sequence"/>
</dbReference>
<dbReference type="SUPFAM" id="SSF55874">
    <property type="entry name" value="ATPase domain of HSP90 chaperone/DNA topoisomerase II/histidine kinase"/>
    <property type="match status" value="1"/>
</dbReference>
<dbReference type="GO" id="GO:0046983">
    <property type="term" value="F:protein dimerization activity"/>
    <property type="evidence" value="ECO:0007669"/>
    <property type="project" value="InterPro"/>
</dbReference>
<gene>
    <name evidence="12" type="ORF">E4099_10885</name>
</gene>
<evidence type="ECO:0000259" key="11">
    <source>
        <dbReference type="Pfam" id="PF07730"/>
    </source>
</evidence>
<evidence type="ECO:0000256" key="4">
    <source>
        <dbReference type="ARBA" id="ARBA00022679"/>
    </source>
</evidence>
<proteinExistence type="predicted"/>
<evidence type="ECO:0000256" key="10">
    <source>
        <dbReference type="SAM" id="Phobius"/>
    </source>
</evidence>
<keyword evidence="6 12" id="KW-0418">Kinase</keyword>
<evidence type="ECO:0000256" key="5">
    <source>
        <dbReference type="ARBA" id="ARBA00022741"/>
    </source>
</evidence>
<reference evidence="12 13" key="1">
    <citation type="submission" date="2019-03" db="EMBL/GenBank/DDBJ databases">
        <authorList>
            <person name="Gonzalez-Pimentel J.L."/>
        </authorList>
    </citation>
    <scope>NUCLEOTIDE SEQUENCE [LARGE SCALE GENOMIC DNA]</scope>
    <source>
        <strain evidence="12 13">JCM 31289</strain>
    </source>
</reference>
<sequence>MTSDSITSDPDIPAGQLLADQLAGVLACAALWLRRSRPVELAAVLVLAGLLSHYVVGPTLAALFTVAVHRPFRTVAAISSLAAGSVLASSLLHPDPEVGIVTSALIGFVLYGGVIGWGMFVRSRRMLLESLRERARRAETEARLRAEHAQRLTRERIAREMHDVLAHRLSLLSVHAGALEYRKDASAEEVAQAAGVIRGSAHAALQDLREVIGVLRAPVGESAGTDGSRTDGSKTTGEKTAGEKTAGLKTAGSETAGWETAGTAVAGASATSASDPGPGAASSGDSTNAEPTRPQPTLAELSRLVEESAQAGMRVELHDRLPAGGALAVPAATGRTAYRIVQEGLTNARKHAPGGAVTVTTDGAAGRGLTVEIRNQTVPAKGGEDGQAAPAIPGSGTGLIGLAERATLAGGRLESGVVGNGHFRLYAWLPWPT</sequence>
<evidence type="ECO:0000256" key="2">
    <source>
        <dbReference type="ARBA" id="ARBA00012438"/>
    </source>
</evidence>
<evidence type="ECO:0000313" key="13">
    <source>
        <dbReference type="Proteomes" id="UP000297948"/>
    </source>
</evidence>
<dbReference type="CDD" id="cd16917">
    <property type="entry name" value="HATPase_UhpB-NarQ-NarX-like"/>
    <property type="match status" value="1"/>
</dbReference>
<keyword evidence="10" id="KW-0812">Transmembrane</keyword>
<dbReference type="Gene3D" id="1.20.5.1930">
    <property type="match status" value="1"/>
</dbReference>
<accession>A0A4Z0HB48</accession>
<dbReference type="InterPro" id="IPR036890">
    <property type="entry name" value="HATPase_C_sf"/>
</dbReference>
<keyword evidence="10" id="KW-1133">Transmembrane helix</keyword>
<feature type="transmembrane region" description="Helical" evidence="10">
    <location>
        <begin position="75"/>
        <end position="92"/>
    </location>
</feature>
<dbReference type="OrthoDB" id="227596at2"/>
<evidence type="ECO:0000256" key="7">
    <source>
        <dbReference type="ARBA" id="ARBA00022840"/>
    </source>
</evidence>
<feature type="domain" description="Signal transduction histidine kinase subgroup 3 dimerisation and phosphoacceptor" evidence="11">
    <location>
        <begin position="154"/>
        <end position="218"/>
    </location>
</feature>
<keyword evidence="10" id="KW-0472">Membrane</keyword>
<keyword evidence="8" id="KW-0902">Two-component regulatory system</keyword>
<comment type="caution">
    <text evidence="12">The sequence shown here is derived from an EMBL/GenBank/DDBJ whole genome shotgun (WGS) entry which is preliminary data.</text>
</comment>
<evidence type="ECO:0000256" key="3">
    <source>
        <dbReference type="ARBA" id="ARBA00022553"/>
    </source>
</evidence>
<keyword evidence="5" id="KW-0547">Nucleotide-binding</keyword>
<keyword evidence="7" id="KW-0067">ATP-binding</keyword>
<feature type="transmembrane region" description="Helical" evidence="10">
    <location>
        <begin position="98"/>
        <end position="120"/>
    </location>
</feature>
<dbReference type="Gene3D" id="3.30.565.10">
    <property type="entry name" value="Histidine kinase-like ATPase, C-terminal domain"/>
    <property type="match status" value="1"/>
</dbReference>
<feature type="compositionally biased region" description="Low complexity" evidence="9">
    <location>
        <begin position="260"/>
        <end position="287"/>
    </location>
</feature>
<dbReference type="EC" id="2.7.13.3" evidence="2"/>
<evidence type="ECO:0000256" key="1">
    <source>
        <dbReference type="ARBA" id="ARBA00000085"/>
    </source>
</evidence>
<protein>
    <recommendedName>
        <fullName evidence="2">histidine kinase</fullName>
        <ecNumber evidence="2">2.7.13.3</ecNumber>
    </recommendedName>
</protein>
<evidence type="ECO:0000256" key="9">
    <source>
        <dbReference type="SAM" id="MobiDB-lite"/>
    </source>
</evidence>
<dbReference type="EMBL" id="SRID01000073">
    <property type="protein sequence ID" value="TGB12922.1"/>
    <property type="molecule type" value="Genomic_DNA"/>
</dbReference>
<dbReference type="InterPro" id="IPR050482">
    <property type="entry name" value="Sensor_HK_TwoCompSys"/>
</dbReference>
<name>A0A4Z0HB48_9ACTN</name>
<dbReference type="PANTHER" id="PTHR24421">
    <property type="entry name" value="NITRATE/NITRITE SENSOR PROTEIN NARX-RELATED"/>
    <property type="match status" value="1"/>
</dbReference>
<dbReference type="GO" id="GO:0000155">
    <property type="term" value="F:phosphorelay sensor kinase activity"/>
    <property type="evidence" value="ECO:0007669"/>
    <property type="project" value="InterPro"/>
</dbReference>